<keyword evidence="1" id="KW-1133">Transmembrane helix</keyword>
<dbReference type="OrthoDB" id="362167at2"/>
<evidence type="ECO:0000313" key="3">
    <source>
        <dbReference type="Proteomes" id="UP000215694"/>
    </source>
</evidence>
<evidence type="ECO:0000313" key="2">
    <source>
        <dbReference type="EMBL" id="RDY25983.1"/>
    </source>
</evidence>
<evidence type="ECO:0000256" key="1">
    <source>
        <dbReference type="SAM" id="Phobius"/>
    </source>
</evidence>
<keyword evidence="3" id="KW-1185">Reference proteome</keyword>
<gene>
    <name evidence="2" type="ORF">CHL78_015490</name>
</gene>
<name>A0A371IZV0_9FIRM</name>
<proteinExistence type="predicted"/>
<accession>A0A371IZV0</accession>
<feature type="transmembrane region" description="Helical" evidence="1">
    <location>
        <begin position="192"/>
        <end position="209"/>
    </location>
</feature>
<keyword evidence="1" id="KW-0472">Membrane</keyword>
<comment type="caution">
    <text evidence="2">The sequence shown here is derived from an EMBL/GenBank/DDBJ whole genome shotgun (WGS) entry which is preliminary data.</text>
</comment>
<dbReference type="InterPro" id="IPR047928">
    <property type="entry name" value="Perm_prefix_1"/>
</dbReference>
<protein>
    <submittedName>
        <fullName evidence="2">Uncharacterized protein</fullName>
    </submittedName>
</protein>
<sequence length="215" mass="24668">MNHKIEKYVSNLFENAPKTKKNYELKEEITSNVNDKYYDLLESGMDENEAYNKAISNIGDVEELISYDFMKQDDEVQRKRSAKITAIAVMMYIICPVPVILFESFGAGGERIGITVMFLLIAAATGLLIYNGVSRPQYQKMDDTMVEEFKEWKSANDQNYRARKSVTSAMWTIITVIYFLVSFMFGNWGTSWIIFVIGGAIEQIIKAYYDLKGDK</sequence>
<dbReference type="RefSeq" id="WP_094369738.1">
    <property type="nucleotide sequence ID" value="NZ_NOJY02000039.1"/>
</dbReference>
<organism evidence="2 3">
    <name type="scientific">Romboutsia weinsteinii</name>
    <dbReference type="NCBI Taxonomy" id="2020949"/>
    <lineage>
        <taxon>Bacteria</taxon>
        <taxon>Bacillati</taxon>
        <taxon>Bacillota</taxon>
        <taxon>Clostridia</taxon>
        <taxon>Peptostreptococcales</taxon>
        <taxon>Peptostreptococcaceae</taxon>
        <taxon>Romboutsia</taxon>
    </lineage>
</organism>
<feature type="transmembrane region" description="Helical" evidence="1">
    <location>
        <begin position="112"/>
        <end position="133"/>
    </location>
</feature>
<keyword evidence="1" id="KW-0812">Transmembrane</keyword>
<feature type="transmembrane region" description="Helical" evidence="1">
    <location>
        <begin position="84"/>
        <end position="106"/>
    </location>
</feature>
<dbReference type="NCBIfam" id="NF038403">
    <property type="entry name" value="perm_prefix_1"/>
    <property type="match status" value="1"/>
</dbReference>
<dbReference type="EMBL" id="NOJY02000039">
    <property type="protein sequence ID" value="RDY25983.1"/>
    <property type="molecule type" value="Genomic_DNA"/>
</dbReference>
<dbReference type="AlphaFoldDB" id="A0A371IZV0"/>
<reference evidence="2 3" key="1">
    <citation type="journal article" date="2017" name="Genome Announc.">
        <title>Draft Genome Sequence of Romboutsia weinsteinii sp. nov. Strain CCRI-19649(T) Isolated from Surface Water.</title>
        <authorList>
            <person name="Maheux A.F."/>
            <person name="Boudreau D.K."/>
            <person name="Berube E."/>
            <person name="Boissinot M."/>
            <person name="Cantin P."/>
            <person name="Raymond F."/>
            <person name="Corbeil J."/>
            <person name="Omar R.F."/>
            <person name="Bergeron M.G."/>
        </authorList>
    </citation>
    <scope>NUCLEOTIDE SEQUENCE [LARGE SCALE GENOMIC DNA]</scope>
    <source>
        <strain evidence="2 3">CCRI-19649</strain>
    </source>
</reference>
<dbReference type="Proteomes" id="UP000215694">
    <property type="component" value="Unassembled WGS sequence"/>
</dbReference>
<feature type="transmembrane region" description="Helical" evidence="1">
    <location>
        <begin position="168"/>
        <end position="186"/>
    </location>
</feature>